<evidence type="ECO:0000313" key="1">
    <source>
        <dbReference type="EMBL" id="AUX09106.1"/>
    </source>
</evidence>
<dbReference type="RefSeq" id="WP_119817154.1">
    <property type="nucleotide sequence ID" value="NZ_CP025066.1"/>
</dbReference>
<organism evidence="1 2">
    <name type="scientific">Halalkaliarchaeum desulfuricum</name>
    <dbReference type="NCBI Taxonomy" id="2055893"/>
    <lineage>
        <taxon>Archaea</taxon>
        <taxon>Methanobacteriati</taxon>
        <taxon>Methanobacteriota</taxon>
        <taxon>Stenosarchaea group</taxon>
        <taxon>Halobacteria</taxon>
        <taxon>Halobacteriales</taxon>
        <taxon>Haloferacaceae</taxon>
        <taxon>Halalkaliarchaeum</taxon>
    </lineage>
</organism>
<evidence type="ECO:0000313" key="2">
    <source>
        <dbReference type="Proteomes" id="UP000263012"/>
    </source>
</evidence>
<dbReference type="AlphaFoldDB" id="A0A343TJ34"/>
<dbReference type="GeneID" id="37877830"/>
<dbReference type="Pfam" id="PF19104">
    <property type="entry name" value="DUF5791"/>
    <property type="match status" value="1"/>
</dbReference>
<protein>
    <submittedName>
        <fullName evidence="1">Uncharacterized protein</fullName>
    </submittedName>
</protein>
<dbReference type="Proteomes" id="UP000263012">
    <property type="component" value="Chromosome"/>
</dbReference>
<dbReference type="InterPro" id="IPR043809">
    <property type="entry name" value="DUF5791"/>
</dbReference>
<reference evidence="2" key="1">
    <citation type="submission" date="2017-11" db="EMBL/GenBank/DDBJ databases">
        <title>Phenotypic and genomic properties of facultatively anaerobic sulfur-reducing natronoarchaea from hypersaline soda lakes.</title>
        <authorList>
            <person name="Sorokin D.Y."/>
            <person name="Kublanov I.V."/>
            <person name="Roman P."/>
            <person name="Sinninghe Damste J.S."/>
            <person name="Golyshin P.N."/>
            <person name="Rojo D."/>
            <person name="Ciordia S."/>
            <person name="Mena M.D.C."/>
            <person name="Ferrer M."/>
            <person name="Messina E."/>
            <person name="Smedile F."/>
            <person name="La Spada G."/>
            <person name="La Cono V."/>
            <person name="Yakimov M.M."/>
        </authorList>
    </citation>
    <scope>NUCLEOTIDE SEQUENCE [LARGE SCALE GENOMIC DNA]</scope>
    <source>
        <strain evidence="2">AArc-Sl</strain>
    </source>
</reference>
<name>A0A343TJ34_9EURY</name>
<dbReference type="KEGG" id="hdf:AArcSl_1477"/>
<keyword evidence="2" id="KW-1185">Reference proteome</keyword>
<accession>A0A343TJ34</accession>
<gene>
    <name evidence="1" type="ORF">AArcSl_1477</name>
</gene>
<sequence length="141" mass="15246">MLYDAVDDPSDRTPRELLAAYRRELSSVVDSVGIEPVAAESGVERATLEALQAGESADLSLEEAAAILATDDRFPGADAVVYELRDHLLMGMSSAVVDVDTIAADIEADLTGQEVQQALEGRTRFTLEQLAEIQAAIERRR</sequence>
<dbReference type="OrthoDB" id="306692at2157"/>
<proteinExistence type="predicted"/>
<dbReference type="EMBL" id="CP025066">
    <property type="protein sequence ID" value="AUX09106.1"/>
    <property type="molecule type" value="Genomic_DNA"/>
</dbReference>